<comment type="caution">
    <text evidence="15">The sequence shown here is derived from an EMBL/GenBank/DDBJ whole genome shotgun (WGS) entry which is preliminary data.</text>
</comment>
<dbReference type="InterPro" id="IPR040657">
    <property type="entry name" value="GshAB_ATP-grasp"/>
</dbReference>
<evidence type="ECO:0000256" key="12">
    <source>
        <dbReference type="ARBA" id="ARBA00048819"/>
    </source>
</evidence>
<comment type="pathway">
    <text evidence="3 13">Sulfur metabolism; glutathione biosynthesis; glutathione from L-cysteine and L-glutamate: step 1/2.</text>
</comment>
<keyword evidence="5 13" id="KW-0317">Glutathione biosynthesis</keyword>
<evidence type="ECO:0000313" key="16">
    <source>
        <dbReference type="Proteomes" id="UP000265816"/>
    </source>
</evidence>
<keyword evidence="6" id="KW-0479">Metal-binding</keyword>
<dbReference type="GO" id="GO:0004363">
    <property type="term" value="F:glutathione synthase activity"/>
    <property type="evidence" value="ECO:0007669"/>
    <property type="project" value="UniProtKB-UniRule"/>
</dbReference>
<dbReference type="GO" id="GO:0005829">
    <property type="term" value="C:cytosol"/>
    <property type="evidence" value="ECO:0007669"/>
    <property type="project" value="TreeGrafter"/>
</dbReference>
<comment type="pathway">
    <text evidence="13">Sulfur metabolism; glutathione biosynthesis; glutathione from L-cysteine and L-glutamate: step 2/2.</text>
</comment>
<dbReference type="Pfam" id="PF04262">
    <property type="entry name" value="Glu_cys_ligase"/>
    <property type="match status" value="2"/>
</dbReference>
<dbReference type="SUPFAM" id="SSF56059">
    <property type="entry name" value="Glutathione synthetase ATP-binding domain-like"/>
    <property type="match status" value="1"/>
</dbReference>
<comment type="subunit">
    <text evidence="13">Monomer.</text>
</comment>
<accession>A0A398AVG7</accession>
<dbReference type="InterPro" id="IPR013651">
    <property type="entry name" value="ATP-grasp_RimK-type"/>
</dbReference>
<keyword evidence="4 13" id="KW-0436">Ligase</keyword>
<dbReference type="GO" id="GO:0004357">
    <property type="term" value="F:glutamate-cysteine ligase activity"/>
    <property type="evidence" value="ECO:0007669"/>
    <property type="project" value="UniProtKB-UniRule"/>
</dbReference>
<dbReference type="UniPathway" id="UPA00142">
    <property type="reaction ID" value="UER00209"/>
</dbReference>
<dbReference type="GO" id="GO:0005524">
    <property type="term" value="F:ATP binding"/>
    <property type="evidence" value="ECO:0007669"/>
    <property type="project" value="UniProtKB-UniRule"/>
</dbReference>
<dbReference type="Pfam" id="PF18419">
    <property type="entry name" value="ATP-grasp_6"/>
    <property type="match status" value="1"/>
</dbReference>
<dbReference type="Gene3D" id="3.30.470.20">
    <property type="entry name" value="ATP-grasp fold, B domain"/>
    <property type="match status" value="2"/>
</dbReference>
<dbReference type="SUPFAM" id="SSF55931">
    <property type="entry name" value="Glutamine synthetase/guanido kinase"/>
    <property type="match status" value="1"/>
</dbReference>
<proteinExistence type="inferred from homology"/>
<comment type="cofactor">
    <cofactor evidence="1">
        <name>Mn(2+)</name>
        <dbReference type="ChEBI" id="CHEBI:29035"/>
    </cofactor>
</comment>
<dbReference type="Gene3D" id="3.30.590.20">
    <property type="match status" value="1"/>
</dbReference>
<evidence type="ECO:0000313" key="15">
    <source>
        <dbReference type="EMBL" id="RID81631.1"/>
    </source>
</evidence>
<evidence type="ECO:0000256" key="6">
    <source>
        <dbReference type="ARBA" id="ARBA00022723"/>
    </source>
</evidence>
<evidence type="ECO:0000256" key="7">
    <source>
        <dbReference type="ARBA" id="ARBA00022741"/>
    </source>
</evidence>
<keyword evidence="16" id="KW-1185">Reference proteome</keyword>
<evidence type="ECO:0000256" key="2">
    <source>
        <dbReference type="ARBA" id="ARBA00001946"/>
    </source>
</evidence>
<comment type="catalytic activity">
    <reaction evidence="13">
        <text>gamma-L-glutamyl-L-cysteine + glycine + ATP = glutathione + ADP + phosphate + H(+)</text>
        <dbReference type="Rhea" id="RHEA:13557"/>
        <dbReference type="ChEBI" id="CHEBI:15378"/>
        <dbReference type="ChEBI" id="CHEBI:30616"/>
        <dbReference type="ChEBI" id="CHEBI:43474"/>
        <dbReference type="ChEBI" id="CHEBI:57305"/>
        <dbReference type="ChEBI" id="CHEBI:57925"/>
        <dbReference type="ChEBI" id="CHEBI:58173"/>
        <dbReference type="ChEBI" id="CHEBI:456216"/>
        <dbReference type="EC" id="6.3.2.3"/>
    </reaction>
</comment>
<name>A0A398AVG7_9BACI</name>
<reference evidence="15 16" key="1">
    <citation type="submission" date="2018-08" db="EMBL/GenBank/DDBJ databases">
        <title>Bacillus jemisoniae sp. nov., Bacillus chryseoplanitiae sp. nov., Bacillus resnikiae sp. nov., and Bacillus frankliniae sp. nov., isolated from Viking spacecraft and associated surfaces.</title>
        <authorList>
            <person name="Seuylemezian A."/>
            <person name="Vaishampayan P."/>
        </authorList>
    </citation>
    <scope>NUCLEOTIDE SEQUENCE [LARGE SCALE GENOMIC DNA]</scope>
    <source>
        <strain evidence="15 16">JJ-247</strain>
    </source>
</reference>
<dbReference type="InterPro" id="IPR007370">
    <property type="entry name" value="Glu_cys_ligase"/>
</dbReference>
<dbReference type="PROSITE" id="PS50975">
    <property type="entry name" value="ATP_GRASP"/>
    <property type="match status" value="1"/>
</dbReference>
<dbReference type="AlphaFoldDB" id="A0A398AVG7"/>
<keyword evidence="8 13" id="KW-0067">ATP-binding</keyword>
<evidence type="ECO:0000256" key="3">
    <source>
        <dbReference type="ARBA" id="ARBA00005006"/>
    </source>
</evidence>
<comment type="function">
    <text evidence="13">Synthesizes glutathione from L-glutamate and L-cysteine via gamma-L-glutamyl-L-cysteine.</text>
</comment>
<dbReference type="Gene3D" id="3.30.1490.20">
    <property type="entry name" value="ATP-grasp fold, A domain"/>
    <property type="match status" value="1"/>
</dbReference>
<dbReference type="OrthoDB" id="9803907at2"/>
<feature type="region of interest" description="Glutamate--cysteine ligase" evidence="13">
    <location>
        <begin position="1"/>
        <end position="351"/>
    </location>
</feature>
<comment type="cofactor">
    <cofactor evidence="2">
        <name>Mg(2+)</name>
        <dbReference type="ChEBI" id="CHEBI:18420"/>
    </cofactor>
</comment>
<evidence type="ECO:0000256" key="10">
    <source>
        <dbReference type="ARBA" id="ARBA00023211"/>
    </source>
</evidence>
<dbReference type="RefSeq" id="WP_119114857.1">
    <property type="nucleotide sequence ID" value="NZ_CBCSEO010000041.1"/>
</dbReference>
<sequence length="776" mass="89939">MNEEFLQLIIDKNLNEDILLGIFGLEKENARVDKDGKLALTRHPKAFGSKIENPYIKTDFSESQIEMITPALDSIDEAYHFLETIQDIVTLELSDEEYLWPSSNPPALPEEEEIPIAIMNDPIEDQYRFKLAEKYGRKRQLISGLHYNFSFNETFLNRLYKELEYTTSYVEFKNDIYLKVARNILKYRWLLIFLTGASPVFNKTYLEKCVESGDHFDEESYFFPNMNSLRNSGCGYRNDKPFYVSFNSIEEYVHDLQSLIESKDLLSVKEFYSPVRVKPARRNDYLQELLQNGIAYLELRMIDLNPLYKNGISKETMQFIHLFLVFMLLKHDESFGEEEQKVATLNHDTLSKEGIKGMLHDEDNRFVSMEEKALEFIGEMEKMVQVLKPYDKQLFTLLEIQKRKIRRPELNFAAIVKSEIQQSSYLTYHMDKAKQYAKESLENGYLFIGFEDLELSTQILLKAAIKRGLEFEFIDRDENFIVLKKGDHTEYVKQATKTSLDSYSTVLIMENKVVTKKVLKQHGIRVPDGQAYRNLREAMADFEIYQEKSIVIKPKSTNFGLGITIFTSSFSKEDYQKAFKMAFEHDDTVLLEEFMTGKEYRFLVMGDEVVGILHRVPANVVGDGIHTIDQLVHNKNKDPLRGQGYKTPLERIRLGEVEEMFLKNQSKSRIDIPPAGEVVYLRENSNISTGGDSIDFTDDIPTSYKNIAIKSAKAAGATICGVDMMIDNIEKEAMETNYSIIEINFNPAIHIHCYPYKGNNRKADERILDLLFGRIK</sequence>
<dbReference type="InterPro" id="IPR006335">
    <property type="entry name" value="Glut_biosynth"/>
</dbReference>
<dbReference type="EC" id="6.3.2.2" evidence="13"/>
<feature type="domain" description="ATP-grasp" evidence="14">
    <location>
        <begin position="516"/>
        <end position="772"/>
    </location>
</feature>
<evidence type="ECO:0000256" key="13">
    <source>
        <dbReference type="HAMAP-Rule" id="MF_00782"/>
    </source>
</evidence>
<dbReference type="NCBIfam" id="TIGR01435">
    <property type="entry name" value="glu_cys_lig_rel"/>
    <property type="match status" value="1"/>
</dbReference>
<protein>
    <recommendedName>
        <fullName evidence="13">Glutathione biosynthesis bifunctional protein GshAB</fullName>
    </recommendedName>
    <alternativeName>
        <fullName evidence="13">Gamma-GCS-GS</fullName>
        <shortName evidence="13">GCS-GS</shortName>
    </alternativeName>
    <domain>
        <recommendedName>
            <fullName evidence="13">Glutamate--cysteine ligase</fullName>
            <ecNumber evidence="13">6.3.2.2</ecNumber>
        </recommendedName>
        <alternativeName>
            <fullName evidence="13">Gamma-ECS</fullName>
            <shortName evidence="13">GCS</shortName>
        </alternativeName>
        <alternativeName>
            <fullName evidence="13">Gamma-glutamylcysteine synthetase</fullName>
        </alternativeName>
    </domain>
    <domain>
        <recommendedName>
            <fullName evidence="13">Glutathione synthetase</fullName>
            <ecNumber evidence="13">6.3.2.3</ecNumber>
        </recommendedName>
        <alternativeName>
            <fullName evidence="13">GSH synthetase</fullName>
            <shortName evidence="13">GS</shortName>
            <shortName evidence="13">GSH-S</shortName>
            <shortName evidence="13">GSHase</shortName>
        </alternativeName>
        <alternativeName>
            <fullName evidence="13">Glutathione synthase</fullName>
        </alternativeName>
    </domain>
</protein>
<dbReference type="HAMAP" id="MF_00782">
    <property type="entry name" value="Glut_biosynth"/>
    <property type="match status" value="1"/>
</dbReference>
<dbReference type="NCBIfam" id="NF002688">
    <property type="entry name" value="PRK02471.1"/>
    <property type="match status" value="1"/>
</dbReference>
<dbReference type="PANTHER" id="PTHR38761">
    <property type="entry name" value="GLUTAMATE--CYSTEINE LIGASE"/>
    <property type="match status" value="1"/>
</dbReference>
<dbReference type="GO" id="GO:0046872">
    <property type="term" value="F:metal ion binding"/>
    <property type="evidence" value="ECO:0007669"/>
    <property type="project" value="UniProtKB-KW"/>
</dbReference>
<evidence type="ECO:0000259" key="14">
    <source>
        <dbReference type="PROSITE" id="PS50975"/>
    </source>
</evidence>
<gene>
    <name evidence="15" type="primary">gshB</name>
    <name evidence="13" type="synonym">gshAB</name>
    <name evidence="13" type="synonym">gshF</name>
    <name evidence="15" type="ORF">D1970_21260</name>
</gene>
<dbReference type="EMBL" id="QWVT01000054">
    <property type="protein sequence ID" value="RID81631.1"/>
    <property type="molecule type" value="Genomic_DNA"/>
</dbReference>
<dbReference type="InterPro" id="IPR014746">
    <property type="entry name" value="Gln_synth/guanido_kin_cat_dom"/>
</dbReference>
<evidence type="ECO:0000256" key="8">
    <source>
        <dbReference type="ARBA" id="ARBA00022840"/>
    </source>
</evidence>
<keyword evidence="7 13" id="KW-0547">Nucleotide-binding</keyword>
<evidence type="ECO:0000256" key="11">
    <source>
        <dbReference type="ARBA" id="ARBA00023268"/>
    </source>
</evidence>
<keyword evidence="11 13" id="KW-0511">Multifunctional enzyme</keyword>
<evidence type="ECO:0000256" key="9">
    <source>
        <dbReference type="ARBA" id="ARBA00022842"/>
    </source>
</evidence>
<dbReference type="InterPro" id="IPR013815">
    <property type="entry name" value="ATP_grasp_subdomain_1"/>
</dbReference>
<evidence type="ECO:0000256" key="5">
    <source>
        <dbReference type="ARBA" id="ARBA00022684"/>
    </source>
</evidence>
<dbReference type="InterPro" id="IPR011761">
    <property type="entry name" value="ATP-grasp"/>
</dbReference>
<evidence type="ECO:0000256" key="4">
    <source>
        <dbReference type="ARBA" id="ARBA00022598"/>
    </source>
</evidence>
<keyword evidence="9" id="KW-0460">Magnesium</keyword>
<dbReference type="EC" id="6.3.2.3" evidence="13"/>
<organism evidence="15 16">
    <name type="scientific">Mesobacillus zeae</name>
    <dbReference type="NCBI Taxonomy" id="1917180"/>
    <lineage>
        <taxon>Bacteria</taxon>
        <taxon>Bacillati</taxon>
        <taxon>Bacillota</taxon>
        <taxon>Bacilli</taxon>
        <taxon>Bacillales</taxon>
        <taxon>Bacillaceae</taxon>
        <taxon>Mesobacillus</taxon>
    </lineage>
</organism>
<keyword evidence="10" id="KW-0464">Manganese</keyword>
<comment type="catalytic activity">
    <reaction evidence="12 13">
        <text>L-cysteine + L-glutamate + ATP = gamma-L-glutamyl-L-cysteine + ADP + phosphate + H(+)</text>
        <dbReference type="Rhea" id="RHEA:13285"/>
        <dbReference type="ChEBI" id="CHEBI:15378"/>
        <dbReference type="ChEBI" id="CHEBI:29985"/>
        <dbReference type="ChEBI" id="CHEBI:30616"/>
        <dbReference type="ChEBI" id="CHEBI:35235"/>
        <dbReference type="ChEBI" id="CHEBI:43474"/>
        <dbReference type="ChEBI" id="CHEBI:58173"/>
        <dbReference type="ChEBI" id="CHEBI:456216"/>
        <dbReference type="EC" id="6.3.2.2"/>
    </reaction>
</comment>
<comment type="similarity">
    <text evidence="13">In the N-terminal section; belongs to the glutamate--cysteine ligase type 1 family. Type 2 subfamily.</text>
</comment>
<dbReference type="Proteomes" id="UP000265816">
    <property type="component" value="Unassembled WGS sequence"/>
</dbReference>
<dbReference type="PANTHER" id="PTHR38761:SF1">
    <property type="entry name" value="GLUTAMATE--CYSTEINE LIGASE"/>
    <property type="match status" value="1"/>
</dbReference>
<dbReference type="InterPro" id="IPR006334">
    <property type="entry name" value="Glut_cys_ligase"/>
</dbReference>
<dbReference type="Pfam" id="PF08443">
    <property type="entry name" value="RimK"/>
    <property type="match status" value="1"/>
</dbReference>
<evidence type="ECO:0000256" key="1">
    <source>
        <dbReference type="ARBA" id="ARBA00001936"/>
    </source>
</evidence>